<proteinExistence type="predicted"/>
<dbReference type="PROSITE" id="PS00022">
    <property type="entry name" value="EGF_1"/>
    <property type="match status" value="4"/>
</dbReference>
<reference evidence="13" key="1">
    <citation type="submission" date="2017-02" db="UniProtKB">
        <authorList>
            <consortium name="WormBaseParasite"/>
        </authorList>
    </citation>
    <scope>IDENTIFICATION</scope>
</reference>
<dbReference type="SMART" id="SM00042">
    <property type="entry name" value="CUB"/>
    <property type="match status" value="1"/>
</dbReference>
<reference evidence="11 12" key="2">
    <citation type="submission" date="2018-11" db="EMBL/GenBank/DDBJ databases">
        <authorList>
            <consortium name="Pathogen Informatics"/>
        </authorList>
    </citation>
    <scope>NUCLEOTIDE SEQUENCE [LARGE SCALE GENOMIC DNA]</scope>
</reference>
<dbReference type="PROSITE" id="PS01180">
    <property type="entry name" value="CUB"/>
    <property type="match status" value="3"/>
</dbReference>
<keyword evidence="3" id="KW-0677">Repeat</keyword>
<dbReference type="SMART" id="SM00179">
    <property type="entry name" value="EGF_CA"/>
    <property type="match status" value="6"/>
</dbReference>
<feature type="domain" description="EGF-like" evidence="10">
    <location>
        <begin position="262"/>
        <end position="301"/>
    </location>
</feature>
<evidence type="ECO:0000256" key="8">
    <source>
        <dbReference type="PROSITE-ProRule" id="PRU00076"/>
    </source>
</evidence>
<feature type="domain" description="EGF-like" evidence="10">
    <location>
        <begin position="24"/>
        <end position="60"/>
    </location>
</feature>
<evidence type="ECO:0000259" key="9">
    <source>
        <dbReference type="PROSITE" id="PS01180"/>
    </source>
</evidence>
<dbReference type="GO" id="GO:0005509">
    <property type="term" value="F:calcium ion binding"/>
    <property type="evidence" value="ECO:0007669"/>
    <property type="project" value="InterPro"/>
</dbReference>
<dbReference type="Gene3D" id="2.10.25.10">
    <property type="entry name" value="Laminin"/>
    <property type="match status" value="7"/>
</dbReference>
<keyword evidence="6" id="KW-0325">Glycoprotein</keyword>
<evidence type="ECO:0000256" key="7">
    <source>
        <dbReference type="PROSITE-ProRule" id="PRU00059"/>
    </source>
</evidence>
<feature type="domain" description="CUB" evidence="9">
    <location>
        <begin position="406"/>
        <end position="441"/>
    </location>
</feature>
<dbReference type="Pfam" id="PF00431">
    <property type="entry name" value="CUB"/>
    <property type="match status" value="1"/>
</dbReference>
<dbReference type="Gene3D" id="2.60.120.290">
    <property type="entry name" value="Spermadhesin, CUB domain"/>
    <property type="match status" value="2"/>
</dbReference>
<dbReference type="PROSITE" id="PS01187">
    <property type="entry name" value="EGF_CA"/>
    <property type="match status" value="1"/>
</dbReference>
<feature type="disulfide bond" evidence="8">
    <location>
        <begin position="377"/>
        <end position="386"/>
    </location>
</feature>
<evidence type="ECO:0000256" key="3">
    <source>
        <dbReference type="ARBA" id="ARBA00022737"/>
    </source>
</evidence>
<evidence type="ECO:0000256" key="2">
    <source>
        <dbReference type="ARBA" id="ARBA00022729"/>
    </source>
</evidence>
<feature type="domain" description="EGF-like" evidence="10">
    <location>
        <begin position="350"/>
        <end position="387"/>
    </location>
</feature>
<name>A0A0M3K4D8_ANISI</name>
<feature type="domain" description="EGF-like" evidence="10">
    <location>
        <begin position="167"/>
        <end position="206"/>
    </location>
</feature>
<dbReference type="InterPro" id="IPR009030">
    <property type="entry name" value="Growth_fac_rcpt_cys_sf"/>
</dbReference>
<dbReference type="PANTHER" id="PTHR24039:SF34">
    <property type="entry name" value="TRANSMEMBRANE CELL ADHESION RECEPTOR MUA-3"/>
    <property type="match status" value="1"/>
</dbReference>
<keyword evidence="5 8" id="KW-1015">Disulfide bond</keyword>
<keyword evidence="12" id="KW-1185">Reference proteome</keyword>
<dbReference type="Pfam" id="PF00008">
    <property type="entry name" value="EGF"/>
    <property type="match status" value="1"/>
</dbReference>
<dbReference type="InterPro" id="IPR035914">
    <property type="entry name" value="Sperma_CUB_dom_sf"/>
</dbReference>
<dbReference type="SUPFAM" id="SSF57184">
    <property type="entry name" value="Growth factor receptor domain"/>
    <property type="match status" value="1"/>
</dbReference>
<feature type="domain" description="EGF-like" evidence="10">
    <location>
        <begin position="62"/>
        <end position="113"/>
    </location>
</feature>
<protein>
    <submittedName>
        <fullName evidence="13">Probable cubilin (inferred by orthology to a C. elegans protein)</fullName>
    </submittedName>
</protein>
<dbReference type="FunFam" id="2.10.25.10:FF:000027">
    <property type="entry name" value="Thrombospondin 3"/>
    <property type="match status" value="1"/>
</dbReference>
<feature type="domain" description="CUB" evidence="9">
    <location>
        <begin position="577"/>
        <end position="653"/>
    </location>
</feature>
<dbReference type="SMART" id="SM00181">
    <property type="entry name" value="EGF"/>
    <property type="match status" value="8"/>
</dbReference>
<dbReference type="InterPro" id="IPR000742">
    <property type="entry name" value="EGF"/>
</dbReference>
<feature type="disulfide bond" evidence="8">
    <location>
        <begin position="50"/>
        <end position="59"/>
    </location>
</feature>
<dbReference type="OrthoDB" id="10009301at2759"/>
<dbReference type="InterPro" id="IPR001881">
    <property type="entry name" value="EGF-like_Ca-bd_dom"/>
</dbReference>
<dbReference type="PROSITE" id="PS50026">
    <property type="entry name" value="EGF_3"/>
    <property type="match status" value="6"/>
</dbReference>
<dbReference type="Pfam" id="PF12661">
    <property type="entry name" value="hEGF"/>
    <property type="match status" value="1"/>
</dbReference>
<evidence type="ECO:0000313" key="12">
    <source>
        <dbReference type="Proteomes" id="UP000267096"/>
    </source>
</evidence>
<dbReference type="WBParaSite" id="ASIM_0001582901-mRNA-1">
    <property type="protein sequence ID" value="ASIM_0001582901-mRNA-1"/>
    <property type="gene ID" value="ASIM_0001582901"/>
</dbReference>
<feature type="domain" description="EGF-like" evidence="10">
    <location>
        <begin position="312"/>
        <end position="349"/>
    </location>
</feature>
<dbReference type="InterPro" id="IPR018097">
    <property type="entry name" value="EGF_Ca-bd_CS"/>
</dbReference>
<dbReference type="FunFam" id="2.10.25.10:FF:000143">
    <property type="entry name" value="Protein crumbs 1"/>
    <property type="match status" value="1"/>
</dbReference>
<dbReference type="CDD" id="cd00054">
    <property type="entry name" value="EGF_CA"/>
    <property type="match status" value="4"/>
</dbReference>
<dbReference type="SUPFAM" id="SSF57196">
    <property type="entry name" value="EGF/Laminin"/>
    <property type="match status" value="5"/>
</dbReference>
<feature type="domain" description="CUB" evidence="9">
    <location>
        <begin position="447"/>
        <end position="571"/>
    </location>
</feature>
<dbReference type="AlphaFoldDB" id="A0A0M3K4D8"/>
<evidence type="ECO:0000313" key="11">
    <source>
        <dbReference type="EMBL" id="VDK54591.1"/>
    </source>
</evidence>
<keyword evidence="4" id="KW-0106">Calcium</keyword>
<dbReference type="PANTHER" id="PTHR24039">
    <property type="entry name" value="FIBRILLIN-RELATED"/>
    <property type="match status" value="1"/>
</dbReference>
<dbReference type="InterPro" id="IPR013032">
    <property type="entry name" value="EGF-like_CS"/>
</dbReference>
<dbReference type="Pfam" id="PF07645">
    <property type="entry name" value="EGF_CA"/>
    <property type="match status" value="2"/>
</dbReference>
<feature type="disulfide bond" evidence="8">
    <location>
        <begin position="103"/>
        <end position="112"/>
    </location>
</feature>
<dbReference type="Proteomes" id="UP000267096">
    <property type="component" value="Unassembled WGS sequence"/>
</dbReference>
<evidence type="ECO:0000256" key="5">
    <source>
        <dbReference type="ARBA" id="ARBA00023157"/>
    </source>
</evidence>
<feature type="disulfide bond" evidence="8">
    <location>
        <begin position="339"/>
        <end position="348"/>
    </location>
</feature>
<dbReference type="CDD" id="cd00041">
    <property type="entry name" value="CUB"/>
    <property type="match status" value="1"/>
</dbReference>
<evidence type="ECO:0000313" key="13">
    <source>
        <dbReference type="WBParaSite" id="ASIM_0001582901-mRNA-1"/>
    </source>
</evidence>
<dbReference type="InterPro" id="IPR000859">
    <property type="entry name" value="CUB_dom"/>
</dbReference>
<dbReference type="InterPro" id="IPR000152">
    <property type="entry name" value="EGF-type_Asp/Asn_hydroxyl_site"/>
</dbReference>
<evidence type="ECO:0000256" key="6">
    <source>
        <dbReference type="ARBA" id="ARBA00023180"/>
    </source>
</evidence>
<keyword evidence="2" id="KW-0732">Signal</keyword>
<dbReference type="PROSITE" id="PS01186">
    <property type="entry name" value="EGF_2"/>
    <property type="match status" value="3"/>
</dbReference>
<organism evidence="13">
    <name type="scientific">Anisakis simplex</name>
    <name type="common">Herring worm</name>
    <dbReference type="NCBI Taxonomy" id="6269"/>
    <lineage>
        <taxon>Eukaryota</taxon>
        <taxon>Metazoa</taxon>
        <taxon>Ecdysozoa</taxon>
        <taxon>Nematoda</taxon>
        <taxon>Chromadorea</taxon>
        <taxon>Rhabditida</taxon>
        <taxon>Spirurina</taxon>
        <taxon>Ascaridomorpha</taxon>
        <taxon>Ascaridoidea</taxon>
        <taxon>Anisakidae</taxon>
        <taxon>Anisakis</taxon>
        <taxon>Anisakis simplex complex</taxon>
    </lineage>
</organism>
<dbReference type="EMBL" id="UYRR01032198">
    <property type="protein sequence ID" value="VDK54591.1"/>
    <property type="molecule type" value="Genomic_DNA"/>
</dbReference>
<gene>
    <name evidence="11" type="ORF">ASIM_LOCUS15236</name>
</gene>
<dbReference type="InterPro" id="IPR049883">
    <property type="entry name" value="NOTCH1_EGF-like"/>
</dbReference>
<dbReference type="PROSITE" id="PS00010">
    <property type="entry name" value="ASX_HYDROXYL"/>
    <property type="match status" value="1"/>
</dbReference>
<accession>A0A0M3K4D8</accession>
<evidence type="ECO:0000256" key="1">
    <source>
        <dbReference type="ARBA" id="ARBA00022536"/>
    </source>
</evidence>
<sequence length="653" mass="71543">MGRKLRGLLSAVKAHLVLLDARLKKNECAGKPCQNGGTCIDLYKKFMCICPSAFEGTTCENRVDECALYEGTHAGCQNNGTCVNKATGFQLFDACVRIFRCICPKGYHGSRCGLRVTACEFSFDLCGPAGHCIPAPPVNDSGEPGYRCICEWGYRSTADKANPTCEDIDECESNPCYPGATCVNLPGSFKCSGCPAGMTGNGVNCFDIDECADTELVTCSKDPPVQCINTIGSFTCAACPPDGRYHKGAFQGYKGDGRICTKLDPCETAPCYPGAKCFNMGSASLTEGGYRCECPQGMIGDGIGREGCYRSNATLCSIDTCYNQGTCQVVSEDEYKCHCNWGYVGKRCEFATACLENICGGRGECIPKADASFECKCMKGYYGNTCQFEEDGSILHLLTIALIRGCGGHSTNSSGKIKYPDWTWYHFGRNKSCEWIITVDEPNKAKCGERQYGNEGEISLYDYQKSETCQWHVSVDPSRHIEVTIEPFNLGSKQIRNCSLNSLELFDGLEVDESARILHLCNSEETRTLVRTTLPYFTAYFRSDFPSDFPTDECNEDAKCRRGFTIKYRTIELDKDCGGNILPDADGNFDGVIQSPNYGFNYFPNLDCLWSLDASTTSNRPDDGHVIRAEVIDMDIPSSPPSGIKGDQSCSIK</sequence>
<evidence type="ECO:0000259" key="10">
    <source>
        <dbReference type="PROSITE" id="PS50026"/>
    </source>
</evidence>
<feature type="disulfide bond" evidence="7">
    <location>
        <begin position="406"/>
        <end position="433"/>
    </location>
</feature>
<comment type="caution">
    <text evidence="8">Lacks conserved residue(s) required for the propagation of feature annotation.</text>
</comment>
<evidence type="ECO:0000256" key="4">
    <source>
        <dbReference type="ARBA" id="ARBA00022837"/>
    </source>
</evidence>
<dbReference type="SUPFAM" id="SSF49854">
    <property type="entry name" value="Spermadhesin, CUB domain"/>
    <property type="match status" value="3"/>
</dbReference>
<keyword evidence="1 8" id="KW-0245">EGF-like domain</keyword>